<comment type="caution">
    <text evidence="1">The sequence shown here is derived from an EMBL/GenBank/DDBJ whole genome shotgun (WGS) entry which is preliminary data.</text>
</comment>
<proteinExistence type="predicted"/>
<gene>
    <name evidence="1" type="ORF">HPB49_010756</name>
</gene>
<organism evidence="1 2">
    <name type="scientific">Dermacentor silvarum</name>
    <name type="common">Tick</name>
    <dbReference type="NCBI Taxonomy" id="543639"/>
    <lineage>
        <taxon>Eukaryota</taxon>
        <taxon>Metazoa</taxon>
        <taxon>Ecdysozoa</taxon>
        <taxon>Arthropoda</taxon>
        <taxon>Chelicerata</taxon>
        <taxon>Arachnida</taxon>
        <taxon>Acari</taxon>
        <taxon>Parasitiformes</taxon>
        <taxon>Ixodida</taxon>
        <taxon>Ixodoidea</taxon>
        <taxon>Ixodidae</taxon>
        <taxon>Rhipicephalinae</taxon>
        <taxon>Dermacentor</taxon>
    </lineage>
</organism>
<name>A0ACB8DYY5_DERSI</name>
<reference evidence="1" key="1">
    <citation type="submission" date="2020-05" db="EMBL/GenBank/DDBJ databases">
        <title>Large-scale comparative analyses of tick genomes elucidate their genetic diversity and vector capacities.</title>
        <authorList>
            <person name="Jia N."/>
            <person name="Wang J."/>
            <person name="Shi W."/>
            <person name="Du L."/>
            <person name="Sun Y."/>
            <person name="Zhan W."/>
            <person name="Jiang J."/>
            <person name="Wang Q."/>
            <person name="Zhang B."/>
            <person name="Ji P."/>
            <person name="Sakyi L.B."/>
            <person name="Cui X."/>
            <person name="Yuan T."/>
            <person name="Jiang B."/>
            <person name="Yang W."/>
            <person name="Lam T.T.-Y."/>
            <person name="Chang Q."/>
            <person name="Ding S."/>
            <person name="Wang X."/>
            <person name="Zhu J."/>
            <person name="Ruan X."/>
            <person name="Zhao L."/>
            <person name="Wei J."/>
            <person name="Que T."/>
            <person name="Du C."/>
            <person name="Cheng J."/>
            <person name="Dai P."/>
            <person name="Han X."/>
            <person name="Huang E."/>
            <person name="Gao Y."/>
            <person name="Liu J."/>
            <person name="Shao H."/>
            <person name="Ye R."/>
            <person name="Li L."/>
            <person name="Wei W."/>
            <person name="Wang X."/>
            <person name="Wang C."/>
            <person name="Yang T."/>
            <person name="Huo Q."/>
            <person name="Li W."/>
            <person name="Guo W."/>
            <person name="Chen H."/>
            <person name="Zhou L."/>
            <person name="Ni X."/>
            <person name="Tian J."/>
            <person name="Zhou Y."/>
            <person name="Sheng Y."/>
            <person name="Liu T."/>
            <person name="Pan Y."/>
            <person name="Xia L."/>
            <person name="Li J."/>
            <person name="Zhao F."/>
            <person name="Cao W."/>
        </authorList>
    </citation>
    <scope>NUCLEOTIDE SEQUENCE</scope>
    <source>
        <strain evidence="1">Dsil-2018</strain>
    </source>
</reference>
<evidence type="ECO:0000313" key="2">
    <source>
        <dbReference type="Proteomes" id="UP000821865"/>
    </source>
</evidence>
<sequence>MNKASPRLPSSYISCGDGSPLQNEAGNKFPRSPTMRRLEDDGGISRKVAKLATLSHMPLSSHVRQKQQTKKVCVMCKRRDISDAGGQDTCIRCFLCKQITKEQAAIKEKGAKERLAAPEPDTPAKLHKRRASSDVKNRERDAKTHTCPLSSRSDDRVKVDTVSPQGKKHQIVSKKRARKTYLTKPVILSSDESCSEDDGFSATATAVSASQQVEAAALPSVQPRQEEVNTTSGEISPALVITSSFSLTLTDWEGLKNESIDGAESVSVGGMTGKIAATSTLASSDSGLPGGKNGDLATGPGKCAAEADSPPIVISDSSDDELKEKDCNAVNESLMGLPYLVRFEDDGAMSVTIQDGASGCGQVIGFPAKESGALAEQAQEAVAFDSSDADYLATFTECLQKISTTVIPEGDAEKTGLSKQGKPVAVPVSAPAPSRSGGSSISVDTSDTSGQHTARGNFNTHAHLGEHAHTGCSGSSCRSLVSLGAPAHSSLCTAADPKESCVEISYTAQGAIGGGSLPCAEDPVYPKSS</sequence>
<evidence type="ECO:0000313" key="1">
    <source>
        <dbReference type="EMBL" id="KAH7979742.1"/>
    </source>
</evidence>
<dbReference type="Proteomes" id="UP000821865">
    <property type="component" value="Chromosome 1"/>
</dbReference>
<keyword evidence="2" id="KW-1185">Reference proteome</keyword>
<accession>A0ACB8DYY5</accession>
<protein>
    <submittedName>
        <fullName evidence="1">Uncharacterized protein</fullName>
    </submittedName>
</protein>
<dbReference type="EMBL" id="CM023470">
    <property type="protein sequence ID" value="KAH7979742.1"/>
    <property type="molecule type" value="Genomic_DNA"/>
</dbReference>